<dbReference type="SUPFAM" id="SSF56784">
    <property type="entry name" value="HAD-like"/>
    <property type="match status" value="1"/>
</dbReference>
<dbReference type="STRING" id="331657.A0A4U0WHT1"/>
<dbReference type="AlphaFoldDB" id="A0A4U0WHT1"/>
<evidence type="ECO:0000259" key="2">
    <source>
        <dbReference type="PROSITE" id="PS50097"/>
    </source>
</evidence>
<dbReference type="Proteomes" id="UP000308768">
    <property type="component" value="Unassembled WGS sequence"/>
</dbReference>
<evidence type="ECO:0000259" key="3">
    <source>
        <dbReference type="PROSITE" id="PS50969"/>
    </source>
</evidence>
<dbReference type="InterPro" id="IPR004274">
    <property type="entry name" value="FCP1_dom"/>
</dbReference>
<feature type="compositionally biased region" description="Basic and acidic residues" evidence="1">
    <location>
        <begin position="12"/>
        <end position="36"/>
    </location>
</feature>
<feature type="domain" description="FCP1 homology" evidence="3">
    <location>
        <begin position="333"/>
        <end position="504"/>
    </location>
</feature>
<dbReference type="SMART" id="SM00225">
    <property type="entry name" value="BTB"/>
    <property type="match status" value="1"/>
</dbReference>
<evidence type="ECO:0000313" key="5">
    <source>
        <dbReference type="Proteomes" id="UP000308768"/>
    </source>
</evidence>
<dbReference type="Gene3D" id="3.30.710.10">
    <property type="entry name" value="Potassium Channel Kv1.1, Chain A"/>
    <property type="match status" value="1"/>
</dbReference>
<dbReference type="OrthoDB" id="1022638at2759"/>
<evidence type="ECO:0000313" key="4">
    <source>
        <dbReference type="EMBL" id="TKA62177.1"/>
    </source>
</evidence>
<feature type="compositionally biased region" description="Acidic residues" evidence="1">
    <location>
        <begin position="774"/>
        <end position="783"/>
    </location>
</feature>
<dbReference type="PANTHER" id="PTHR47843:SF2">
    <property type="entry name" value="BTB DOMAIN-CONTAINING PROTEIN"/>
    <property type="match status" value="1"/>
</dbReference>
<feature type="compositionally biased region" description="Polar residues" evidence="1">
    <location>
        <begin position="253"/>
        <end position="266"/>
    </location>
</feature>
<dbReference type="SUPFAM" id="SSF54695">
    <property type="entry name" value="POZ domain"/>
    <property type="match status" value="1"/>
</dbReference>
<dbReference type="InterPro" id="IPR011333">
    <property type="entry name" value="SKP1/BTB/POZ_sf"/>
</dbReference>
<dbReference type="InterPro" id="IPR036412">
    <property type="entry name" value="HAD-like_sf"/>
</dbReference>
<feature type="compositionally biased region" description="Basic and acidic residues" evidence="1">
    <location>
        <begin position="720"/>
        <end position="732"/>
    </location>
</feature>
<dbReference type="SMART" id="SM00577">
    <property type="entry name" value="CPDc"/>
    <property type="match status" value="1"/>
</dbReference>
<dbReference type="PROSITE" id="PS50097">
    <property type="entry name" value="BTB"/>
    <property type="match status" value="1"/>
</dbReference>
<dbReference type="Pfam" id="PF03031">
    <property type="entry name" value="NIF"/>
    <property type="match status" value="1"/>
</dbReference>
<dbReference type="InterPro" id="IPR000210">
    <property type="entry name" value="BTB/POZ_dom"/>
</dbReference>
<evidence type="ECO:0008006" key="6">
    <source>
        <dbReference type="Google" id="ProtNLM"/>
    </source>
</evidence>
<dbReference type="Gene3D" id="3.40.50.1000">
    <property type="entry name" value="HAD superfamily/HAD-like"/>
    <property type="match status" value="1"/>
</dbReference>
<dbReference type="PANTHER" id="PTHR47843">
    <property type="entry name" value="BTB DOMAIN-CONTAINING PROTEIN-RELATED"/>
    <property type="match status" value="1"/>
</dbReference>
<dbReference type="EMBL" id="NAJN01001609">
    <property type="protein sequence ID" value="TKA62177.1"/>
    <property type="molecule type" value="Genomic_DNA"/>
</dbReference>
<feature type="region of interest" description="Disordered" evidence="1">
    <location>
        <begin position="1"/>
        <end position="36"/>
    </location>
</feature>
<gene>
    <name evidence="4" type="ORF">B0A49_09858</name>
</gene>
<accession>A0A4U0WHT1</accession>
<dbReference type="PROSITE" id="PS50969">
    <property type="entry name" value="FCP1"/>
    <property type="match status" value="1"/>
</dbReference>
<protein>
    <recommendedName>
        <fullName evidence="6">BTB domain-containing protein</fullName>
    </recommendedName>
</protein>
<feature type="region of interest" description="Disordered" evidence="1">
    <location>
        <begin position="58"/>
        <end position="90"/>
    </location>
</feature>
<feature type="region of interest" description="Disordered" evidence="1">
    <location>
        <begin position="720"/>
        <end position="794"/>
    </location>
</feature>
<feature type="compositionally biased region" description="Polar residues" evidence="1">
    <location>
        <begin position="71"/>
        <end position="89"/>
    </location>
</feature>
<feature type="compositionally biased region" description="Acidic residues" evidence="1">
    <location>
        <begin position="733"/>
        <end position="765"/>
    </location>
</feature>
<dbReference type="Pfam" id="PF00651">
    <property type="entry name" value="BTB"/>
    <property type="match status" value="1"/>
</dbReference>
<reference evidence="4 5" key="1">
    <citation type="submission" date="2017-03" db="EMBL/GenBank/DDBJ databases">
        <title>Genomes of endolithic fungi from Antarctica.</title>
        <authorList>
            <person name="Coleine C."/>
            <person name="Masonjones S."/>
            <person name="Stajich J.E."/>
        </authorList>
    </citation>
    <scope>NUCLEOTIDE SEQUENCE [LARGE SCALE GENOMIC DNA]</scope>
    <source>
        <strain evidence="4 5">CCFEE 5187</strain>
    </source>
</reference>
<comment type="caution">
    <text evidence="4">The sequence shown here is derived from an EMBL/GenBank/DDBJ whole genome shotgun (WGS) entry which is preliminary data.</text>
</comment>
<feature type="domain" description="BTB" evidence="2">
    <location>
        <begin position="540"/>
        <end position="610"/>
    </location>
</feature>
<proteinExistence type="predicted"/>
<sequence length="794" mass="89638">MARKRGRPASSVDHRSAAADWKQRREEVQRDDQEGKVVKQAIDGDVFIGQALLDALEEESTAQVPRDEHQNTNLRSGPHTQPPRHQTPATYPAQAMPFALSEAVSQATLNSHRLTNRAHGSTATQEADYNQHFNPHDQTAFKQLRHYAASQQLFWQTQVAPPQPQFTNFQPPPVKAPCQSHRGQAPEGGVWLPPSPFIQAPLQWGGVRPGLSVLNAGAAPYQPHEPTNLVQGYHGGHSARVNEQYRTYHDYSTRASTPSEPSSSERLNGPLKTPAQPSFSRSDEPFPPRKGSKSQTRRGSTPADSRPVVTPLPVPKPTATYLSQASQEPQRLASARPLLIIIDLNGTLIHRPKHRPTSFKARPHVPDFLSYLIANYTCLVWSSAQPQNVKALCAQLFTPAQRAQLVGEWGRDTLGLNKLQYSNKVQVYKQLERWVWANEKVAQSHPQAAQGRRWTQRNTILIDDSEVKATSEPHNLVQIDEFEGKKEQMTTDVLSQVVGYLEEARWQVDVSAFIRSRPFKFGGGWKSDWSRISGTLLSRAMVEISVGSENTQYVLHEKLLCHRSKFFAKNLHDDAKSESEMKKLELPDDEDEAFEQFVGWLYSGQLRAPEEEHDLGTLFELYLMGEKWQVPKLVEETLESVRLFYQRHDAYPGLRRVQYVYANTDGDSPMRKLLVQSVARFLVLGDGMPQHWEKALRKNGQLAVDIIMCVQQWHMDPARVPDAREESCVPKDEPDEEDEQEDGEGQEDEQEEVEGEQEDGEEQEEQQVKQEPQSDGEGDEEGDTTMVNGVNGHD</sequence>
<name>A0A4U0WHT1_9PEZI</name>
<organism evidence="4 5">
    <name type="scientific">Cryomyces minteri</name>
    <dbReference type="NCBI Taxonomy" id="331657"/>
    <lineage>
        <taxon>Eukaryota</taxon>
        <taxon>Fungi</taxon>
        <taxon>Dikarya</taxon>
        <taxon>Ascomycota</taxon>
        <taxon>Pezizomycotina</taxon>
        <taxon>Dothideomycetes</taxon>
        <taxon>Dothideomycetes incertae sedis</taxon>
        <taxon>Cryomyces</taxon>
    </lineage>
</organism>
<dbReference type="InterPro" id="IPR023214">
    <property type="entry name" value="HAD_sf"/>
</dbReference>
<evidence type="ECO:0000256" key="1">
    <source>
        <dbReference type="SAM" id="MobiDB-lite"/>
    </source>
</evidence>
<keyword evidence="5" id="KW-1185">Reference proteome</keyword>
<feature type="region of interest" description="Disordered" evidence="1">
    <location>
        <begin position="250"/>
        <end position="328"/>
    </location>
</feature>